<name>A0A494X771_9BURK</name>
<dbReference type="AlphaFoldDB" id="A0A494X771"/>
<dbReference type="GO" id="GO:0047661">
    <property type="term" value="F:amino-acid racemase activity"/>
    <property type="evidence" value="ECO:0007669"/>
    <property type="project" value="InterPro"/>
</dbReference>
<protein>
    <submittedName>
        <fullName evidence="2">Asp/Glu racemase</fullName>
    </submittedName>
</protein>
<comment type="caution">
    <text evidence="2">The sequence shown here is derived from an EMBL/GenBank/DDBJ whole genome shotgun (WGS) entry which is preliminary data.</text>
</comment>
<dbReference type="Gene3D" id="3.40.50.12500">
    <property type="match status" value="1"/>
</dbReference>
<sequence>MRIACLHTAESNVDVFNTAAQQMNLPNASLHHEVRADLLMAAEQANGLTHDIERQTCAALSDLAHSADAVLLTCSTLGPCISSAASATATVPVIRVDSALAEEATRIGGKVIVLCAVETTLGPTTRVFADAAKRSGADVEVRLVQGAWRLFRGGEQAAYLAAIAAAADEAYHDGASVVALAQASMAGAAQLVTHASKPLTSPATALVAAMNAIVTMRHLLCEVPSNNG</sequence>
<dbReference type="OrthoDB" id="6497321at2"/>
<reference evidence="2 3" key="1">
    <citation type="submission" date="2018-10" db="EMBL/GenBank/DDBJ databases">
        <title>Paraburkholderia sp. 7MK8-2, isolated from soil.</title>
        <authorList>
            <person name="Gao Z.-H."/>
            <person name="Qiu L.-H."/>
        </authorList>
    </citation>
    <scope>NUCLEOTIDE SEQUENCE [LARGE SCALE GENOMIC DNA]</scope>
    <source>
        <strain evidence="2 3">7MK8-2</strain>
    </source>
</reference>
<keyword evidence="3" id="KW-1185">Reference proteome</keyword>
<dbReference type="Proteomes" id="UP000280434">
    <property type="component" value="Unassembled WGS sequence"/>
</dbReference>
<comment type="similarity">
    <text evidence="1">Belongs to the HyuE racemase family.</text>
</comment>
<dbReference type="Pfam" id="PF01177">
    <property type="entry name" value="Asp_Glu_race"/>
    <property type="match status" value="1"/>
</dbReference>
<accession>A0A494X771</accession>
<dbReference type="InterPro" id="IPR053714">
    <property type="entry name" value="Iso_Racemase_Enz_sf"/>
</dbReference>
<evidence type="ECO:0000313" key="3">
    <source>
        <dbReference type="Proteomes" id="UP000280434"/>
    </source>
</evidence>
<evidence type="ECO:0000256" key="1">
    <source>
        <dbReference type="ARBA" id="ARBA00038414"/>
    </source>
</evidence>
<dbReference type="RefSeq" id="WP_121281227.1">
    <property type="nucleotide sequence ID" value="NZ_RBZV01000014.1"/>
</dbReference>
<proteinExistence type="inferred from homology"/>
<gene>
    <name evidence="2" type="ORF">D7S89_23285</name>
</gene>
<organism evidence="2 3">
    <name type="scientific">Trinickia fusca</name>
    <dbReference type="NCBI Taxonomy" id="2419777"/>
    <lineage>
        <taxon>Bacteria</taxon>
        <taxon>Pseudomonadati</taxon>
        <taxon>Pseudomonadota</taxon>
        <taxon>Betaproteobacteria</taxon>
        <taxon>Burkholderiales</taxon>
        <taxon>Burkholderiaceae</taxon>
        <taxon>Trinickia</taxon>
    </lineage>
</organism>
<dbReference type="InterPro" id="IPR015942">
    <property type="entry name" value="Asp/Glu/hydantoin_racemase"/>
</dbReference>
<dbReference type="EMBL" id="RBZV01000014">
    <property type="protein sequence ID" value="RKP44136.1"/>
    <property type="molecule type" value="Genomic_DNA"/>
</dbReference>
<evidence type="ECO:0000313" key="2">
    <source>
        <dbReference type="EMBL" id="RKP44136.1"/>
    </source>
</evidence>